<protein>
    <submittedName>
        <fullName evidence="2">Enoyl-CoA hydratase</fullName>
    </submittedName>
</protein>
<evidence type="ECO:0000256" key="1">
    <source>
        <dbReference type="ARBA" id="ARBA00005254"/>
    </source>
</evidence>
<dbReference type="Pfam" id="PF00378">
    <property type="entry name" value="ECH_1"/>
    <property type="match status" value="1"/>
</dbReference>
<dbReference type="OrthoDB" id="9777711at2"/>
<dbReference type="Proteomes" id="UP000189004">
    <property type="component" value="Unassembled WGS sequence"/>
</dbReference>
<dbReference type="RefSeq" id="WP_077690528.1">
    <property type="nucleotide sequence ID" value="NZ_MCOK01000001.1"/>
</dbReference>
<name>A0A1V3C0F1_9ACTN</name>
<dbReference type="PANTHER" id="PTHR43459">
    <property type="entry name" value="ENOYL-COA HYDRATASE"/>
    <property type="match status" value="1"/>
</dbReference>
<gene>
    <name evidence="2" type="ORF">NOSIN_10205</name>
</gene>
<dbReference type="EMBL" id="MCOK01000001">
    <property type="protein sequence ID" value="OOC54133.1"/>
    <property type="molecule type" value="Genomic_DNA"/>
</dbReference>
<comment type="similarity">
    <text evidence="1">Belongs to the enoyl-CoA hydratase/isomerase family.</text>
</comment>
<reference evidence="3" key="1">
    <citation type="submission" date="2016-08" db="EMBL/GenBank/DDBJ databases">
        <authorList>
            <person name="Tokovenko B."/>
            <person name="Kalinowski J."/>
        </authorList>
    </citation>
    <scope>NUCLEOTIDE SEQUENCE [LARGE SCALE GENOMIC DNA]</scope>
    <source>
        <strain evidence="3">UTMC102</strain>
    </source>
</reference>
<dbReference type="SUPFAM" id="SSF52096">
    <property type="entry name" value="ClpP/crotonase"/>
    <property type="match status" value="1"/>
</dbReference>
<evidence type="ECO:0000313" key="2">
    <source>
        <dbReference type="EMBL" id="OOC54133.1"/>
    </source>
</evidence>
<accession>A0A1V3C0F1</accession>
<dbReference type="InterPro" id="IPR001753">
    <property type="entry name" value="Enoyl-CoA_hydra/iso"/>
</dbReference>
<proteinExistence type="inferred from homology"/>
<dbReference type="AlphaFoldDB" id="A0A1V3C0F1"/>
<dbReference type="Gene3D" id="3.90.226.10">
    <property type="entry name" value="2-enoyl-CoA Hydratase, Chain A, domain 1"/>
    <property type="match status" value="1"/>
</dbReference>
<comment type="caution">
    <text evidence="2">The sequence shown here is derived from an EMBL/GenBank/DDBJ whole genome shotgun (WGS) entry which is preliminary data.</text>
</comment>
<dbReference type="CDD" id="cd06558">
    <property type="entry name" value="crotonase-like"/>
    <property type="match status" value="1"/>
</dbReference>
<dbReference type="PANTHER" id="PTHR43459:SF1">
    <property type="entry name" value="EG:BACN32G11.4 PROTEIN"/>
    <property type="match status" value="1"/>
</dbReference>
<dbReference type="GO" id="GO:0003824">
    <property type="term" value="F:catalytic activity"/>
    <property type="evidence" value="ECO:0007669"/>
    <property type="project" value="UniProtKB-ARBA"/>
</dbReference>
<dbReference type="InterPro" id="IPR029045">
    <property type="entry name" value="ClpP/crotonase-like_dom_sf"/>
</dbReference>
<keyword evidence="3" id="KW-1185">Reference proteome</keyword>
<dbReference type="Gene3D" id="1.10.12.10">
    <property type="entry name" value="Lyase 2-enoyl-coa Hydratase, Chain A, domain 2"/>
    <property type="match status" value="1"/>
</dbReference>
<dbReference type="STRING" id="501010.NOSIN_10205"/>
<evidence type="ECO:0000313" key="3">
    <source>
        <dbReference type="Proteomes" id="UP000189004"/>
    </source>
</evidence>
<dbReference type="InterPro" id="IPR014748">
    <property type="entry name" value="Enoyl-CoA_hydra_C"/>
</dbReference>
<sequence length="270" mass="28448">MSEDTAADQRAPKAAEFSEADGLATVRLNTPGLTRRVKEELLDALRRAAESTTARAVLLLGSDKAFCVGQDLGEHARILEEEPQDALGTVREHYNRIVLALEDIQVPVVVGIGGACVGAGLGFALAGDVRVAARRAKFGTAFTGIGLASDSGLAYRLVTALGQARAMELMLLSTVFGAERALELGLVTEVVDDDAWAERARETALQLASGPTGAFVAAKREVRAAAQGGRELPELLEEEADLQNQLGQTADHVGAVRAFLNKEKPTFTGG</sequence>
<organism evidence="2 3">
    <name type="scientific">Nocardiopsis sinuspersici</name>
    <dbReference type="NCBI Taxonomy" id="501010"/>
    <lineage>
        <taxon>Bacteria</taxon>
        <taxon>Bacillati</taxon>
        <taxon>Actinomycetota</taxon>
        <taxon>Actinomycetes</taxon>
        <taxon>Streptosporangiales</taxon>
        <taxon>Nocardiopsidaceae</taxon>
        <taxon>Nocardiopsis</taxon>
    </lineage>
</organism>